<dbReference type="Pfam" id="PF21761">
    <property type="entry name" value="RedAm-like_C"/>
    <property type="match status" value="1"/>
</dbReference>
<name>A0A344L187_9PSEU</name>
<dbReference type="InterPro" id="IPR048666">
    <property type="entry name" value="RedAm-like_C"/>
</dbReference>
<proteinExistence type="predicted"/>
<dbReference type="AlphaFoldDB" id="A0A344L187"/>
<evidence type="ECO:0000256" key="1">
    <source>
        <dbReference type="ARBA" id="ARBA00023125"/>
    </source>
</evidence>
<dbReference type="Gene3D" id="1.10.1040.10">
    <property type="entry name" value="N-(1-d-carboxylethyl)-l-norvaline Dehydrogenase, domain 2"/>
    <property type="match status" value="1"/>
</dbReference>
<dbReference type="Pfam" id="PF00440">
    <property type="entry name" value="TetR_N"/>
    <property type="match status" value="1"/>
</dbReference>
<dbReference type="InterPro" id="IPR013328">
    <property type="entry name" value="6PGD_dom2"/>
</dbReference>
<dbReference type="InterPro" id="IPR001647">
    <property type="entry name" value="HTH_TetR"/>
</dbReference>
<dbReference type="Gene3D" id="1.10.10.60">
    <property type="entry name" value="Homeodomain-like"/>
    <property type="match status" value="1"/>
</dbReference>
<evidence type="ECO:0000313" key="4">
    <source>
        <dbReference type="EMBL" id="AXB41811.1"/>
    </source>
</evidence>
<dbReference type="SUPFAM" id="SSF46689">
    <property type="entry name" value="Homeodomain-like"/>
    <property type="match status" value="1"/>
</dbReference>
<evidence type="ECO:0000259" key="2">
    <source>
        <dbReference type="Pfam" id="PF00440"/>
    </source>
</evidence>
<accession>A0A344L187</accession>
<evidence type="ECO:0000259" key="3">
    <source>
        <dbReference type="Pfam" id="PF21761"/>
    </source>
</evidence>
<feature type="domain" description="NADPH-dependent reductive aminase-like C-terminal" evidence="3">
    <location>
        <begin position="91"/>
        <end position="180"/>
    </location>
</feature>
<dbReference type="InterPro" id="IPR009057">
    <property type="entry name" value="Homeodomain-like_sf"/>
</dbReference>
<keyword evidence="5" id="KW-1185">Reference proteome</keyword>
<dbReference type="Proteomes" id="UP000250434">
    <property type="component" value="Chromosome"/>
</dbReference>
<gene>
    <name evidence="4" type="ORF">A4R43_04115</name>
</gene>
<feature type="domain" description="HTH tetR-type" evidence="2">
    <location>
        <begin position="10"/>
        <end position="50"/>
    </location>
</feature>
<dbReference type="GO" id="GO:0003677">
    <property type="term" value="F:DNA binding"/>
    <property type="evidence" value="ECO:0007669"/>
    <property type="project" value="UniProtKB-KW"/>
</dbReference>
<protein>
    <submittedName>
        <fullName evidence="4">Uncharacterized protein</fullName>
    </submittedName>
</protein>
<keyword evidence="1" id="KW-0238">DNA-binding</keyword>
<evidence type="ECO:0000313" key="5">
    <source>
        <dbReference type="Proteomes" id="UP000250434"/>
    </source>
</evidence>
<organism evidence="4 5">
    <name type="scientific">Amycolatopsis albispora</name>
    <dbReference type="NCBI Taxonomy" id="1804986"/>
    <lineage>
        <taxon>Bacteria</taxon>
        <taxon>Bacillati</taxon>
        <taxon>Actinomycetota</taxon>
        <taxon>Actinomycetes</taxon>
        <taxon>Pseudonocardiales</taxon>
        <taxon>Pseudonocardiaceae</taxon>
        <taxon>Amycolatopsis</taxon>
    </lineage>
</organism>
<dbReference type="EMBL" id="CP015163">
    <property type="protein sequence ID" value="AXB41811.1"/>
    <property type="molecule type" value="Genomic_DNA"/>
</dbReference>
<reference evidence="4 5" key="1">
    <citation type="submission" date="2016-04" db="EMBL/GenBank/DDBJ databases">
        <title>Complete genome sequence and analysis of deep-sea sediment isolate, Amycolatopsis sp. WP1.</title>
        <authorList>
            <person name="Wang H."/>
            <person name="Chen S."/>
            <person name="Wu Q."/>
        </authorList>
    </citation>
    <scope>NUCLEOTIDE SEQUENCE [LARGE SCALE GENOMIC DNA]</scope>
    <source>
        <strain evidence="4 5">WP1</strain>
    </source>
</reference>
<dbReference type="KEGG" id="aab:A4R43_04115"/>
<sequence>MTKADRRRFLLDRAFELSRAQGTAALTLVTLAEAAQVSRPVVYEHFGTREGASRARGRPRDGGCLQWTRGVFDRHRDRLAAFGQAVYLGGDPGAAARYDLALLNLAWATLAGFVQTAALLGTAGIRAGEVAPLLTGWLAGTVSEVITDYAGQLDRGSYPGDGEWLELDAPLMDHLVETTGNSASTTRSPPPCAP</sequence>